<gene>
    <name evidence="2" type="ORF">ERS852411_03723</name>
</gene>
<evidence type="ECO:0000256" key="1">
    <source>
        <dbReference type="SAM" id="MobiDB-lite"/>
    </source>
</evidence>
<organism evidence="2 3">
    <name type="scientific">Flavonifractor plautii</name>
    <name type="common">Fusobacterium plautii</name>
    <dbReference type="NCBI Taxonomy" id="292800"/>
    <lineage>
        <taxon>Bacteria</taxon>
        <taxon>Bacillati</taxon>
        <taxon>Bacillota</taxon>
        <taxon>Clostridia</taxon>
        <taxon>Eubacteriales</taxon>
        <taxon>Oscillospiraceae</taxon>
        <taxon>Flavonifractor</taxon>
    </lineage>
</organism>
<evidence type="ECO:0000313" key="3">
    <source>
        <dbReference type="Proteomes" id="UP000095746"/>
    </source>
</evidence>
<dbReference type="Proteomes" id="UP000095746">
    <property type="component" value="Unassembled WGS sequence"/>
</dbReference>
<accession>A0A174S408</accession>
<evidence type="ECO:0000313" key="2">
    <source>
        <dbReference type="EMBL" id="CUP89880.1"/>
    </source>
</evidence>
<sequence>MLDRKTPLGNASARAWKLGTGSAEKDTPGRRVGSKKLSDTTSTTLGLTAGSAGCSASARSWSRMRFMPSSL</sequence>
<dbReference type="EMBL" id="CYZT01000550">
    <property type="protein sequence ID" value="CUP89880.1"/>
    <property type="molecule type" value="Genomic_DNA"/>
</dbReference>
<feature type="region of interest" description="Disordered" evidence="1">
    <location>
        <begin position="1"/>
        <end position="42"/>
    </location>
</feature>
<protein>
    <submittedName>
        <fullName evidence="2">Uncharacterized protein</fullName>
    </submittedName>
</protein>
<dbReference type="AlphaFoldDB" id="A0A174S408"/>
<name>A0A174S408_FLAPL</name>
<proteinExistence type="predicted"/>
<reference evidence="2 3" key="1">
    <citation type="submission" date="2015-09" db="EMBL/GenBank/DDBJ databases">
        <authorList>
            <consortium name="Pathogen Informatics"/>
        </authorList>
    </citation>
    <scope>NUCLEOTIDE SEQUENCE [LARGE SCALE GENOMIC DNA]</scope>
    <source>
        <strain evidence="2 3">2789STDY5608854</strain>
    </source>
</reference>